<dbReference type="EC" id="1.8.4.11" evidence="4"/>
<evidence type="ECO:0000313" key="7">
    <source>
        <dbReference type="Proteomes" id="UP001327459"/>
    </source>
</evidence>
<dbReference type="EMBL" id="CP140153">
    <property type="protein sequence ID" value="WQH17131.1"/>
    <property type="molecule type" value="Genomic_DNA"/>
</dbReference>
<comment type="function">
    <text evidence="4">Has an important function as a repair enzyme for proteins that have been inactivated by oxidation. Catalyzes the reversible oxidation-reduction of methionine sulfoxide in proteins to methionine.</text>
</comment>
<dbReference type="InterPro" id="IPR036509">
    <property type="entry name" value="Met_Sox_Rdtase_MsrA_sf"/>
</dbReference>
<dbReference type="NCBIfam" id="TIGR00401">
    <property type="entry name" value="msrA"/>
    <property type="match status" value="1"/>
</dbReference>
<dbReference type="InterPro" id="IPR002569">
    <property type="entry name" value="Met_Sox_Rdtase_MsrA_dom"/>
</dbReference>
<evidence type="ECO:0000256" key="3">
    <source>
        <dbReference type="ARBA" id="ARBA00048782"/>
    </source>
</evidence>
<dbReference type="Pfam" id="PF01625">
    <property type="entry name" value="PMSR"/>
    <property type="match status" value="1"/>
</dbReference>
<evidence type="ECO:0000259" key="5">
    <source>
        <dbReference type="Pfam" id="PF01625"/>
    </source>
</evidence>
<evidence type="ECO:0000256" key="1">
    <source>
        <dbReference type="ARBA" id="ARBA00023002"/>
    </source>
</evidence>
<keyword evidence="1 4" id="KW-0560">Oxidoreductase</keyword>
<accession>A0ABZ0YY66</accession>
<dbReference type="PANTHER" id="PTHR43774:SF1">
    <property type="entry name" value="PEPTIDE METHIONINE SULFOXIDE REDUCTASE MSRA 2"/>
    <property type="match status" value="1"/>
</dbReference>
<dbReference type="HAMAP" id="MF_01401">
    <property type="entry name" value="MsrA"/>
    <property type="match status" value="1"/>
</dbReference>
<organism evidence="6 7">
    <name type="scientific">Guyparkeria halophila</name>
    <dbReference type="NCBI Taxonomy" id="47960"/>
    <lineage>
        <taxon>Bacteria</taxon>
        <taxon>Pseudomonadati</taxon>
        <taxon>Pseudomonadota</taxon>
        <taxon>Gammaproteobacteria</taxon>
        <taxon>Chromatiales</taxon>
        <taxon>Thioalkalibacteraceae</taxon>
        <taxon>Guyparkeria</taxon>
    </lineage>
</organism>
<gene>
    <name evidence="4 6" type="primary">msrA</name>
    <name evidence="6" type="ORF">SR882_04300</name>
</gene>
<comment type="catalytic activity">
    <reaction evidence="2 4">
        <text>L-methionyl-[protein] + [thioredoxin]-disulfide + H2O = L-methionyl-(S)-S-oxide-[protein] + [thioredoxin]-dithiol</text>
        <dbReference type="Rhea" id="RHEA:14217"/>
        <dbReference type="Rhea" id="RHEA-COMP:10698"/>
        <dbReference type="Rhea" id="RHEA-COMP:10700"/>
        <dbReference type="Rhea" id="RHEA-COMP:12313"/>
        <dbReference type="Rhea" id="RHEA-COMP:12315"/>
        <dbReference type="ChEBI" id="CHEBI:15377"/>
        <dbReference type="ChEBI" id="CHEBI:16044"/>
        <dbReference type="ChEBI" id="CHEBI:29950"/>
        <dbReference type="ChEBI" id="CHEBI:44120"/>
        <dbReference type="ChEBI" id="CHEBI:50058"/>
        <dbReference type="EC" id="1.8.4.11"/>
    </reaction>
</comment>
<evidence type="ECO:0000313" key="6">
    <source>
        <dbReference type="EMBL" id="WQH17131.1"/>
    </source>
</evidence>
<proteinExistence type="inferred from homology"/>
<evidence type="ECO:0000256" key="4">
    <source>
        <dbReference type="HAMAP-Rule" id="MF_01401"/>
    </source>
</evidence>
<dbReference type="RefSeq" id="WP_322522111.1">
    <property type="nucleotide sequence ID" value="NZ_CP140153.1"/>
</dbReference>
<sequence length="156" mass="17681">MIQENDVATFAAGCFWGVEDRFRQMPGVIDVVSGYTGGHVDHPDYRQVCSGDTGHAEAVEVRFDPDRIGFEDLVRAFFAMHDPTTPNRQGPDVGTQYRSAIFTHGQTQHEIAERMRDEQQATLDRPIVTEIVPASAFWPAEDYHQRYLEKRRAGVL</sequence>
<evidence type="ECO:0000256" key="2">
    <source>
        <dbReference type="ARBA" id="ARBA00047806"/>
    </source>
</evidence>
<comment type="catalytic activity">
    <reaction evidence="3 4">
        <text>[thioredoxin]-disulfide + L-methionine + H2O = L-methionine (S)-S-oxide + [thioredoxin]-dithiol</text>
        <dbReference type="Rhea" id="RHEA:19993"/>
        <dbReference type="Rhea" id="RHEA-COMP:10698"/>
        <dbReference type="Rhea" id="RHEA-COMP:10700"/>
        <dbReference type="ChEBI" id="CHEBI:15377"/>
        <dbReference type="ChEBI" id="CHEBI:29950"/>
        <dbReference type="ChEBI" id="CHEBI:50058"/>
        <dbReference type="ChEBI" id="CHEBI:57844"/>
        <dbReference type="ChEBI" id="CHEBI:58772"/>
        <dbReference type="EC" id="1.8.4.11"/>
    </reaction>
</comment>
<keyword evidence="7" id="KW-1185">Reference proteome</keyword>
<dbReference type="PANTHER" id="PTHR43774">
    <property type="entry name" value="PEPTIDE METHIONINE SULFOXIDE REDUCTASE"/>
    <property type="match status" value="1"/>
</dbReference>
<feature type="domain" description="Peptide methionine sulphoxide reductase MsrA" evidence="5">
    <location>
        <begin position="8"/>
        <end position="153"/>
    </location>
</feature>
<dbReference type="Gene3D" id="3.30.1060.10">
    <property type="entry name" value="Peptide methionine sulphoxide reductase MsrA"/>
    <property type="match status" value="1"/>
</dbReference>
<protein>
    <recommendedName>
        <fullName evidence="4">Peptide methionine sulfoxide reductase MsrA</fullName>
        <shortName evidence="4">Protein-methionine-S-oxide reductase</shortName>
        <ecNumber evidence="4">1.8.4.11</ecNumber>
    </recommendedName>
    <alternativeName>
        <fullName evidence="4">Peptide-methionine (S)-S-oxide reductase</fullName>
        <shortName evidence="4">Peptide Met(O) reductase</shortName>
    </alternativeName>
</protein>
<dbReference type="GO" id="GO:0008113">
    <property type="term" value="F:peptide-methionine (S)-S-oxide reductase activity"/>
    <property type="evidence" value="ECO:0007669"/>
    <property type="project" value="UniProtKB-EC"/>
</dbReference>
<comment type="similarity">
    <text evidence="4">Belongs to the MsrA Met sulfoxide reductase family.</text>
</comment>
<name>A0ABZ0YY66_9GAMM</name>
<reference evidence="6 7" key="1">
    <citation type="submission" date="2023-11" db="EMBL/GenBank/DDBJ databases">
        <title>MicrobeMod: A computational toolkit for identifying prokaryotic methylation and restriction-modification with nanopore sequencing.</title>
        <authorList>
            <person name="Crits-Christoph A."/>
            <person name="Kang S.C."/>
            <person name="Lee H."/>
            <person name="Ostrov N."/>
        </authorList>
    </citation>
    <scope>NUCLEOTIDE SEQUENCE [LARGE SCALE GENOMIC DNA]</scope>
    <source>
        <strain evidence="6 7">ATCC 49870</strain>
    </source>
</reference>
<dbReference type="Proteomes" id="UP001327459">
    <property type="component" value="Chromosome"/>
</dbReference>
<feature type="active site" evidence="4">
    <location>
        <position position="14"/>
    </location>
</feature>
<dbReference type="SUPFAM" id="SSF55068">
    <property type="entry name" value="Peptide methionine sulfoxide reductase"/>
    <property type="match status" value="1"/>
</dbReference>